<accession>A0AAV4R0L7</accession>
<evidence type="ECO:0000313" key="1">
    <source>
        <dbReference type="EMBL" id="GIY14594.1"/>
    </source>
</evidence>
<comment type="caution">
    <text evidence="1">The sequence shown here is derived from an EMBL/GenBank/DDBJ whole genome shotgun (WGS) entry which is preliminary data.</text>
</comment>
<organism evidence="1 2">
    <name type="scientific">Caerostris extrusa</name>
    <name type="common">Bark spider</name>
    <name type="synonym">Caerostris bankana</name>
    <dbReference type="NCBI Taxonomy" id="172846"/>
    <lineage>
        <taxon>Eukaryota</taxon>
        <taxon>Metazoa</taxon>
        <taxon>Ecdysozoa</taxon>
        <taxon>Arthropoda</taxon>
        <taxon>Chelicerata</taxon>
        <taxon>Arachnida</taxon>
        <taxon>Araneae</taxon>
        <taxon>Araneomorphae</taxon>
        <taxon>Entelegynae</taxon>
        <taxon>Araneoidea</taxon>
        <taxon>Araneidae</taxon>
        <taxon>Caerostris</taxon>
    </lineage>
</organism>
<evidence type="ECO:0000313" key="2">
    <source>
        <dbReference type="Proteomes" id="UP001054945"/>
    </source>
</evidence>
<gene>
    <name evidence="1" type="ORF">CEXT_627251</name>
</gene>
<dbReference type="AlphaFoldDB" id="A0AAV4R0L7"/>
<protein>
    <submittedName>
        <fullName evidence="1">Uncharacterized protein</fullName>
    </submittedName>
</protein>
<dbReference type="EMBL" id="BPLR01007112">
    <property type="protein sequence ID" value="GIY14594.1"/>
    <property type="molecule type" value="Genomic_DNA"/>
</dbReference>
<keyword evidence="2" id="KW-1185">Reference proteome</keyword>
<name>A0AAV4R0L7_CAEEX</name>
<dbReference type="Proteomes" id="UP001054945">
    <property type="component" value="Unassembled WGS sequence"/>
</dbReference>
<sequence length="139" mass="15711">MGRSRGNDEAFGYGRYEATSTINDWPATPSRLSTDFVRTWQVIRQVDCRTPVDRKGPSAIRPQSHFHVIQDIGTGREPQRFPERMNGRKQKISLCHIARSFTKTHTYIHSPRAVPKLVGQIARSVSGTVRLPASRGPTR</sequence>
<proteinExistence type="predicted"/>
<reference evidence="1 2" key="1">
    <citation type="submission" date="2021-06" db="EMBL/GenBank/DDBJ databases">
        <title>Caerostris extrusa draft genome.</title>
        <authorList>
            <person name="Kono N."/>
            <person name="Arakawa K."/>
        </authorList>
    </citation>
    <scope>NUCLEOTIDE SEQUENCE [LARGE SCALE GENOMIC DNA]</scope>
</reference>